<dbReference type="PANTHER" id="PTHR48111:SF26">
    <property type="entry name" value="STAGE 0 SPORULATION PROTEIN A HOMOLOG"/>
    <property type="match status" value="1"/>
</dbReference>
<dbReference type="Pfam" id="PF00072">
    <property type="entry name" value="Response_reg"/>
    <property type="match status" value="1"/>
</dbReference>
<feature type="domain" description="OmpR/PhoB-type" evidence="9">
    <location>
        <begin position="132"/>
        <end position="229"/>
    </location>
</feature>
<dbReference type="EMBL" id="FNJQ01000009">
    <property type="protein sequence ID" value="SDP20771.1"/>
    <property type="molecule type" value="Genomic_DNA"/>
</dbReference>
<dbReference type="SMART" id="SM00448">
    <property type="entry name" value="REC"/>
    <property type="match status" value="1"/>
</dbReference>
<dbReference type="InterPro" id="IPR036388">
    <property type="entry name" value="WH-like_DNA-bd_sf"/>
</dbReference>
<dbReference type="AlphaFoldDB" id="A0A1H0QTY2"/>
<dbReference type="PROSITE" id="PS51755">
    <property type="entry name" value="OMPR_PHOB"/>
    <property type="match status" value="1"/>
</dbReference>
<name>A0A1H0QTY2_SELRU</name>
<dbReference type="SUPFAM" id="SSF46894">
    <property type="entry name" value="C-terminal effector domain of the bipartite response regulators"/>
    <property type="match status" value="1"/>
</dbReference>
<evidence type="ECO:0000256" key="7">
    <source>
        <dbReference type="PROSITE-ProRule" id="PRU01091"/>
    </source>
</evidence>
<dbReference type="Gene3D" id="1.10.10.10">
    <property type="entry name" value="Winged helix-like DNA-binding domain superfamily/Winged helix DNA-binding domain"/>
    <property type="match status" value="1"/>
</dbReference>
<dbReference type="GO" id="GO:0006355">
    <property type="term" value="P:regulation of DNA-templated transcription"/>
    <property type="evidence" value="ECO:0007669"/>
    <property type="project" value="InterPro"/>
</dbReference>
<keyword evidence="2" id="KW-0902">Two-component regulatory system</keyword>
<dbReference type="InterPro" id="IPR039420">
    <property type="entry name" value="WalR-like"/>
</dbReference>
<organism evidence="10 11">
    <name type="scientific">Selenomonas ruminantium</name>
    <dbReference type="NCBI Taxonomy" id="971"/>
    <lineage>
        <taxon>Bacteria</taxon>
        <taxon>Bacillati</taxon>
        <taxon>Bacillota</taxon>
        <taxon>Negativicutes</taxon>
        <taxon>Selenomonadales</taxon>
        <taxon>Selenomonadaceae</taxon>
        <taxon>Selenomonas</taxon>
    </lineage>
</organism>
<evidence type="ECO:0000259" key="8">
    <source>
        <dbReference type="PROSITE" id="PS50110"/>
    </source>
</evidence>
<dbReference type="InterPro" id="IPR001867">
    <property type="entry name" value="OmpR/PhoB-type_DNA-bd"/>
</dbReference>
<evidence type="ECO:0000256" key="1">
    <source>
        <dbReference type="ARBA" id="ARBA00022553"/>
    </source>
</evidence>
<feature type="DNA-binding region" description="OmpR/PhoB-type" evidence="7">
    <location>
        <begin position="132"/>
        <end position="229"/>
    </location>
</feature>
<dbReference type="SMART" id="SM00862">
    <property type="entry name" value="Trans_reg_C"/>
    <property type="match status" value="1"/>
</dbReference>
<dbReference type="Proteomes" id="UP000182412">
    <property type="component" value="Unassembled WGS sequence"/>
</dbReference>
<dbReference type="OrthoDB" id="25887at2"/>
<evidence type="ECO:0000256" key="4">
    <source>
        <dbReference type="ARBA" id="ARBA00023125"/>
    </source>
</evidence>
<dbReference type="SUPFAM" id="SSF52172">
    <property type="entry name" value="CheY-like"/>
    <property type="match status" value="1"/>
</dbReference>
<evidence type="ECO:0000313" key="10">
    <source>
        <dbReference type="EMBL" id="SDP20771.1"/>
    </source>
</evidence>
<keyword evidence="4 7" id="KW-0238">DNA-binding</keyword>
<dbReference type="GO" id="GO:0005829">
    <property type="term" value="C:cytosol"/>
    <property type="evidence" value="ECO:0007669"/>
    <property type="project" value="TreeGrafter"/>
</dbReference>
<evidence type="ECO:0000256" key="6">
    <source>
        <dbReference type="PROSITE-ProRule" id="PRU00169"/>
    </source>
</evidence>
<dbReference type="GO" id="GO:0000976">
    <property type="term" value="F:transcription cis-regulatory region binding"/>
    <property type="evidence" value="ECO:0007669"/>
    <property type="project" value="TreeGrafter"/>
</dbReference>
<evidence type="ECO:0000256" key="5">
    <source>
        <dbReference type="ARBA" id="ARBA00023163"/>
    </source>
</evidence>
<evidence type="ECO:0000256" key="2">
    <source>
        <dbReference type="ARBA" id="ARBA00023012"/>
    </source>
</evidence>
<dbReference type="FunFam" id="1.10.10.10:FF:000018">
    <property type="entry name" value="DNA-binding response regulator ResD"/>
    <property type="match status" value="1"/>
</dbReference>
<gene>
    <name evidence="10" type="ORF">SAMN05216366_10962</name>
</gene>
<evidence type="ECO:0000256" key="3">
    <source>
        <dbReference type="ARBA" id="ARBA00023015"/>
    </source>
</evidence>
<dbReference type="Gene3D" id="3.40.50.2300">
    <property type="match status" value="1"/>
</dbReference>
<dbReference type="GO" id="GO:0000156">
    <property type="term" value="F:phosphorelay response regulator activity"/>
    <property type="evidence" value="ECO:0007669"/>
    <property type="project" value="TreeGrafter"/>
</dbReference>
<accession>A0A1H0QTY2</accession>
<dbReference type="InterPro" id="IPR001789">
    <property type="entry name" value="Sig_transdc_resp-reg_receiver"/>
</dbReference>
<dbReference type="InterPro" id="IPR011006">
    <property type="entry name" value="CheY-like_superfamily"/>
</dbReference>
<dbReference type="Gene3D" id="6.10.250.690">
    <property type="match status" value="1"/>
</dbReference>
<dbReference type="RefSeq" id="WP_074571939.1">
    <property type="nucleotide sequence ID" value="NZ_FNJQ01000009.1"/>
</dbReference>
<dbReference type="PANTHER" id="PTHR48111">
    <property type="entry name" value="REGULATOR OF RPOS"/>
    <property type="match status" value="1"/>
</dbReference>
<keyword evidence="3" id="KW-0805">Transcription regulation</keyword>
<protein>
    <submittedName>
        <fullName evidence="10">DNA-binding response regulator, OmpR family, contains REC and winged-helix (WHTH) domain</fullName>
    </submittedName>
</protein>
<proteinExistence type="predicted"/>
<feature type="modified residue" description="4-aspartylphosphate" evidence="6">
    <location>
        <position position="52"/>
    </location>
</feature>
<dbReference type="GO" id="GO:0032993">
    <property type="term" value="C:protein-DNA complex"/>
    <property type="evidence" value="ECO:0007669"/>
    <property type="project" value="TreeGrafter"/>
</dbReference>
<evidence type="ECO:0000313" key="11">
    <source>
        <dbReference type="Proteomes" id="UP000182412"/>
    </source>
</evidence>
<dbReference type="InterPro" id="IPR016032">
    <property type="entry name" value="Sig_transdc_resp-reg_C-effctor"/>
</dbReference>
<dbReference type="Pfam" id="PF00486">
    <property type="entry name" value="Trans_reg_C"/>
    <property type="match status" value="1"/>
</dbReference>
<dbReference type="PROSITE" id="PS50110">
    <property type="entry name" value="RESPONSE_REGULATORY"/>
    <property type="match status" value="1"/>
</dbReference>
<keyword evidence="5" id="KW-0804">Transcription</keyword>
<sequence>MERILLVEDDRDIAELERDYLELNGFAVDMEANGRVGLERALAGAYDLLILDIMLPELDGLDICKAVREQKEIPILMVTARKEDIDKIRGLSVGADDYIVKPFSPSELVARVRAHLTRYKRLTAVAREEARVQELQHGNLRLLPEARRVFLAEQEIHLPNREFELLEFFLRHPQQVFSKEELFEALWGAEAVGDISTVAVHVKRLREKIETEDAPHIETVWGTGYRLCKI</sequence>
<dbReference type="CDD" id="cd17574">
    <property type="entry name" value="REC_OmpR"/>
    <property type="match status" value="1"/>
</dbReference>
<evidence type="ECO:0000259" key="9">
    <source>
        <dbReference type="PROSITE" id="PS51755"/>
    </source>
</evidence>
<reference evidence="10 11" key="1">
    <citation type="submission" date="2016-10" db="EMBL/GenBank/DDBJ databases">
        <authorList>
            <person name="de Groot N.N."/>
        </authorList>
    </citation>
    <scope>NUCLEOTIDE SEQUENCE [LARGE SCALE GENOMIC DNA]</scope>
    <source>
        <strain evidence="10 11">S137</strain>
    </source>
</reference>
<feature type="domain" description="Response regulatory" evidence="8">
    <location>
        <begin position="3"/>
        <end position="116"/>
    </location>
</feature>
<keyword evidence="1 6" id="KW-0597">Phosphoprotein</keyword>
<dbReference type="FunFam" id="3.40.50.2300:FF:000001">
    <property type="entry name" value="DNA-binding response regulator PhoB"/>
    <property type="match status" value="1"/>
</dbReference>
<dbReference type="CDD" id="cd00383">
    <property type="entry name" value="trans_reg_C"/>
    <property type="match status" value="1"/>
</dbReference>